<organism evidence="15 16">
    <name type="scientific">Ostreobium quekettii</name>
    <dbReference type="NCBI Taxonomy" id="121088"/>
    <lineage>
        <taxon>Eukaryota</taxon>
        <taxon>Viridiplantae</taxon>
        <taxon>Chlorophyta</taxon>
        <taxon>core chlorophytes</taxon>
        <taxon>Ulvophyceae</taxon>
        <taxon>TCBD clade</taxon>
        <taxon>Bryopsidales</taxon>
        <taxon>Ostreobineae</taxon>
        <taxon>Ostreobiaceae</taxon>
        <taxon>Ostreobium</taxon>
    </lineage>
</organism>
<keyword evidence="8" id="KW-0378">Hydrolase</keyword>
<dbReference type="Gene3D" id="3.30.1700.10">
    <property type="entry name" value="lpxc deacetylase, domain 2"/>
    <property type="match status" value="1"/>
</dbReference>
<evidence type="ECO:0000256" key="12">
    <source>
        <dbReference type="ARBA" id="ARBA00024987"/>
    </source>
</evidence>
<comment type="pathway">
    <text evidence="2">Glycolipid biosynthesis; lipid IV(A) biosynthesis; lipid IV(A) from (3R)-3-hydroxytetradecanoyl-[acyl-carrier-protein] and UDP-N-acetyl-alpha-D-glucosamine: step 2/6.</text>
</comment>
<proteinExistence type="inferred from homology"/>
<evidence type="ECO:0000256" key="6">
    <source>
        <dbReference type="ARBA" id="ARBA00022556"/>
    </source>
</evidence>
<comment type="cofactor">
    <cofactor evidence="1">
        <name>Zn(2+)</name>
        <dbReference type="ChEBI" id="CHEBI:29105"/>
    </cofactor>
</comment>
<feature type="compositionally biased region" description="Pro residues" evidence="13">
    <location>
        <begin position="504"/>
        <end position="514"/>
    </location>
</feature>
<dbReference type="EC" id="3.5.1.108" evidence="4"/>
<dbReference type="GO" id="GO:2001289">
    <property type="term" value="P:lipid X metabolic process"/>
    <property type="evidence" value="ECO:0007669"/>
    <property type="project" value="UniProtKB-ARBA"/>
</dbReference>
<dbReference type="InterPro" id="IPR036058">
    <property type="entry name" value="Kazal_dom_sf"/>
</dbReference>
<dbReference type="PROSITE" id="PS00282">
    <property type="entry name" value="KAZAL_1"/>
    <property type="match status" value="1"/>
</dbReference>
<keyword evidence="5" id="KW-0444">Lipid biosynthesis</keyword>
<dbReference type="AlphaFoldDB" id="A0A8S1IUE1"/>
<evidence type="ECO:0000256" key="13">
    <source>
        <dbReference type="SAM" id="MobiDB-lite"/>
    </source>
</evidence>
<dbReference type="InterPro" id="IPR004463">
    <property type="entry name" value="UDP-acyl_GlcNac_deAcase"/>
</dbReference>
<dbReference type="InterPro" id="IPR015870">
    <property type="entry name" value="UDP-acyl_N-AcGlcN_deAcase_N"/>
</dbReference>
<evidence type="ECO:0000256" key="1">
    <source>
        <dbReference type="ARBA" id="ARBA00001947"/>
    </source>
</evidence>
<dbReference type="GO" id="GO:0103117">
    <property type="term" value="F:UDP-3-O-acyl-N-acetylglucosamine deacetylase activity"/>
    <property type="evidence" value="ECO:0007669"/>
    <property type="project" value="UniProtKB-EC"/>
</dbReference>
<evidence type="ECO:0000256" key="7">
    <source>
        <dbReference type="ARBA" id="ARBA00022723"/>
    </source>
</evidence>
<dbReference type="Gene3D" id="3.30.230.20">
    <property type="entry name" value="lpxc deacetylase, domain 1"/>
    <property type="match status" value="2"/>
</dbReference>
<dbReference type="InterPro" id="IPR011334">
    <property type="entry name" value="UDP-acyl_GlcNac_deAcase_C"/>
</dbReference>
<dbReference type="PANTHER" id="PTHR33694">
    <property type="entry name" value="UDP-3-O-ACYL-N-ACETYLGLUCOSAMINE DEACETYLASE 1, MITOCHONDRIAL-RELATED"/>
    <property type="match status" value="1"/>
</dbReference>
<dbReference type="GO" id="GO:0009245">
    <property type="term" value="P:lipid A biosynthetic process"/>
    <property type="evidence" value="ECO:0007669"/>
    <property type="project" value="UniProtKB-KW"/>
</dbReference>
<accession>A0A8S1IUE1</accession>
<comment type="function">
    <text evidence="12">Involved in the biosynthesis of lipid A, a phosphorylated glycolipid that in bacteria anchors the lipopolysaccharide to the outer membrane of the cell. Lipid A-like molecules in plants may serve as structural components of the outer membranes of mitochondria and/or chloroplasts, or may be involved in signal transduction or plant defense responses.</text>
</comment>
<keyword evidence="9" id="KW-0862">Zinc</keyword>
<sequence length="938" mass="101367">MRAGGLATSDDPIEDGSCDLCSCALVDALVSPFNQSGFDLEAAGGFAGAEAALRSCIGVLALPLAQAGVPLSALLGLAECGYTKEKFPDCVKDFVPEVQPEPPANENCGCSSDLQPVCDYNHNWYTNLCVSKCRGVKLVESCVPVFKEVEVIEKPFVLTDLDGPLIWKAGCACTQKMSSFKPVCDINGKQYSSECFANCQGITAQFDCTKLVVDFEPSGDGPLVEAFEGDSDGDSSSKPDVGDTNGTKTPPTSPKPGGPTAATPPPSPPKKPDKGGNNPTIPRPEPPTKKPDPKDVPPISPDVAALLDQFGIRVDQLPPEFTRVAFKIFNGEQITDAELARAREVLADEEALAAVREQIDPLYVQQLDVLAASATGNNAILLKELTAALSQRTDGNEKTEHERCIASCRSGNEVCNKSTGEKYPSSCHARCKGVNDFVACSSKKDKKSAAAAMVAASHARAPGPQRRSPTRPGGPPRGRHPLLGPPDAAAPAESPTADKRPGQPSSPPVQPVYPEPGIWQQTLWRSFVAGGIGLHTGEVAYVRVRPAHAGEGRYFVRVPAGTNAGMYRPPEGEVEQVFPREELPLDEEAEDLRVRVYLQYLKAMEEDSFEGTFMEYCQLQTCTAENLAVKIDPESMPEEVRAWDGQEVIVPATIDHVSDGEHALSVSLGEGEHKVKGVEHLLSALEACGVDNARIEIEGGPEVPILDGSALGWVIEVQNAGLMAATCVRGGKVKRIRRAALRVQEEFMVRDGDSFVSVVPADRMTLTYGVNHTVVAPIIGRQWRTWCMQDDPNYKLELASARTYFTCEEEAFALRDAGFLQGGIEDVAIIANGEEWWDPGDIRYHDDEPVRHKLVDLIGDLSLLSLGGMGGLPYGHVMAYRADHELHLQFVRGLKERMQMQQGCYEAYTADPRAPADLHLDEVSKRTGKPVVEFIEED</sequence>
<evidence type="ECO:0000259" key="14">
    <source>
        <dbReference type="PROSITE" id="PS00282"/>
    </source>
</evidence>
<keyword evidence="10" id="KW-0443">Lipid metabolism</keyword>
<evidence type="ECO:0000313" key="16">
    <source>
        <dbReference type="Proteomes" id="UP000708148"/>
    </source>
</evidence>
<comment type="catalytic activity">
    <reaction evidence="11">
        <text>a UDP-3-O-[(3R)-3-hydroxyacyl]-N-acetyl-alpha-D-glucosamine + H2O = a UDP-3-O-[(3R)-3-hydroxyacyl]-alpha-D-glucosamine + acetate</text>
        <dbReference type="Rhea" id="RHEA:67816"/>
        <dbReference type="ChEBI" id="CHEBI:15377"/>
        <dbReference type="ChEBI" id="CHEBI:30089"/>
        <dbReference type="ChEBI" id="CHEBI:137740"/>
        <dbReference type="ChEBI" id="CHEBI:173225"/>
        <dbReference type="EC" id="3.5.1.108"/>
    </reaction>
</comment>
<evidence type="ECO:0000256" key="11">
    <source>
        <dbReference type="ARBA" id="ARBA00024535"/>
    </source>
</evidence>
<name>A0A8S1IUE1_9CHLO</name>
<evidence type="ECO:0000256" key="8">
    <source>
        <dbReference type="ARBA" id="ARBA00022801"/>
    </source>
</evidence>
<feature type="compositionally biased region" description="Basic and acidic residues" evidence="13">
    <location>
        <begin position="286"/>
        <end position="295"/>
    </location>
</feature>
<feature type="compositionally biased region" description="Low complexity" evidence="13">
    <location>
        <begin position="481"/>
        <end position="492"/>
    </location>
</feature>
<evidence type="ECO:0000256" key="5">
    <source>
        <dbReference type="ARBA" id="ARBA00022516"/>
    </source>
</evidence>
<feature type="region of interest" description="Disordered" evidence="13">
    <location>
        <begin position="221"/>
        <end position="301"/>
    </location>
</feature>
<feature type="compositionally biased region" description="Low complexity" evidence="13">
    <location>
        <begin position="451"/>
        <end position="471"/>
    </location>
</feature>
<dbReference type="InterPro" id="IPR020568">
    <property type="entry name" value="Ribosomal_Su5_D2-typ_SF"/>
</dbReference>
<dbReference type="SUPFAM" id="SSF100895">
    <property type="entry name" value="Kazal-type serine protease inhibitors"/>
    <property type="match status" value="1"/>
</dbReference>
<evidence type="ECO:0000256" key="4">
    <source>
        <dbReference type="ARBA" id="ARBA00012745"/>
    </source>
</evidence>
<reference evidence="15" key="1">
    <citation type="submission" date="2020-12" db="EMBL/GenBank/DDBJ databases">
        <authorList>
            <person name="Iha C."/>
        </authorList>
    </citation>
    <scope>NUCLEOTIDE SEQUENCE</scope>
</reference>
<evidence type="ECO:0000256" key="9">
    <source>
        <dbReference type="ARBA" id="ARBA00022833"/>
    </source>
</evidence>
<dbReference type="OrthoDB" id="10265200at2759"/>
<evidence type="ECO:0000256" key="10">
    <source>
        <dbReference type="ARBA" id="ARBA00023098"/>
    </source>
</evidence>
<feature type="domain" description="Kazal-like" evidence="14">
    <location>
        <begin position="110"/>
        <end position="133"/>
    </location>
</feature>
<dbReference type="SUPFAM" id="SSF54211">
    <property type="entry name" value="Ribosomal protein S5 domain 2-like"/>
    <property type="match status" value="3"/>
</dbReference>
<comment type="caution">
    <text evidence="15">The sequence shown here is derived from an EMBL/GenBank/DDBJ whole genome shotgun (WGS) entry which is preliminary data.</text>
</comment>
<comment type="similarity">
    <text evidence="3">Belongs to the LpxC family.</text>
</comment>
<keyword evidence="16" id="KW-1185">Reference proteome</keyword>
<dbReference type="Gene3D" id="3.30.60.30">
    <property type="match status" value="1"/>
</dbReference>
<evidence type="ECO:0000256" key="3">
    <source>
        <dbReference type="ARBA" id="ARBA00006170"/>
    </source>
</evidence>
<protein>
    <recommendedName>
        <fullName evidence="4">UDP-3-O-acyl-N-acetylglucosamine deacetylase</fullName>
        <ecNumber evidence="4">3.5.1.108</ecNumber>
    </recommendedName>
</protein>
<evidence type="ECO:0000256" key="2">
    <source>
        <dbReference type="ARBA" id="ARBA00005002"/>
    </source>
</evidence>
<keyword evidence="7" id="KW-0479">Metal-binding</keyword>
<dbReference type="Proteomes" id="UP000708148">
    <property type="component" value="Unassembled WGS sequence"/>
</dbReference>
<dbReference type="GO" id="GO:0016020">
    <property type="term" value="C:membrane"/>
    <property type="evidence" value="ECO:0007669"/>
    <property type="project" value="GOC"/>
</dbReference>
<evidence type="ECO:0000313" key="15">
    <source>
        <dbReference type="EMBL" id="CAD7698770.1"/>
    </source>
</evidence>
<dbReference type="EMBL" id="CAJHUC010000883">
    <property type="protein sequence ID" value="CAD7698770.1"/>
    <property type="molecule type" value="Genomic_DNA"/>
</dbReference>
<dbReference type="PANTHER" id="PTHR33694:SF1">
    <property type="entry name" value="UDP-3-O-ACYL-N-ACETYLGLUCOSAMINE DEACETYLASE 1, MITOCHONDRIAL-RELATED"/>
    <property type="match status" value="1"/>
</dbReference>
<feature type="region of interest" description="Disordered" evidence="13">
    <location>
        <begin position="451"/>
        <end position="514"/>
    </location>
</feature>
<dbReference type="Pfam" id="PF03331">
    <property type="entry name" value="LpxC"/>
    <property type="match status" value="1"/>
</dbReference>
<dbReference type="GO" id="GO:0046872">
    <property type="term" value="F:metal ion binding"/>
    <property type="evidence" value="ECO:0007669"/>
    <property type="project" value="UniProtKB-KW"/>
</dbReference>
<dbReference type="InterPro" id="IPR002350">
    <property type="entry name" value="Kazal_dom"/>
</dbReference>
<gene>
    <name evidence="15" type="ORF">OSTQU699_LOCUS4129</name>
</gene>
<feature type="compositionally biased region" description="Pro residues" evidence="13">
    <location>
        <begin position="251"/>
        <end position="269"/>
    </location>
</feature>
<keyword evidence="6" id="KW-0441">Lipid A biosynthesis</keyword>